<comment type="caution">
    <text evidence="2">The sequence shown here is derived from an EMBL/GenBank/DDBJ whole genome shotgun (WGS) entry which is preliminary data.</text>
</comment>
<evidence type="ECO:0000313" key="3">
    <source>
        <dbReference type="Proteomes" id="UP000035068"/>
    </source>
</evidence>
<name>A0A0C2HYF2_9BACT</name>
<accession>A0A0C2HYF2</accession>
<evidence type="ECO:0000313" key="2">
    <source>
        <dbReference type="EMBL" id="KIH77777.1"/>
    </source>
</evidence>
<dbReference type="EMBL" id="JWJD01000001">
    <property type="protein sequence ID" value="KIH77777.1"/>
    <property type="molecule type" value="Genomic_DNA"/>
</dbReference>
<sequence>MNFQGRFKLGLLALAVFGFLSAPAIAALEAVSDDIPAAGDGSDPTLVNVSLANGLPIWYEDEMGLKLAQCLDQGVLLADGESVVDPCNIGMTFPQFPPSLINLSRLSYWEASAAFNYLSTPDSETGAEQGGFALLVLRLAGEGAGIGALVEGNQAVSSRIRLRIDLPIPGTYRVTHPFGTVDYEITDPGRRSINQTQDVGKLAEDVQNFLVAMNNRVDFQMPGPVDLFSPDEDEGPFGAIVNQDGRTVGPFLVPTLEFNPADFMGRPVMAANGDLYIGLPFDAAVPPGDVFQPVTPGPDAVNFFRIELLEDGEGNTPGPDGDINGFFLNVANQTQTLETDLFQVVGKIFDDGLNVAPVAPEVTVGLLKGRSVVDIDVFAGVALDALDSFSEVNVHGINPMAIALADPIEGVYRRVDTNMPFLTQVETLDQGTIRRITRLASGQSLFRYLPSQAATGGDTFHYVVQDTGGLISAPAAVHVLIEDLQVERADFRVKTGKWQVSGTTDQPLIGEVANSLTVYAGPRARLSGTGDTAMTGQVALSAGAQAIDYRLVLDGISPQDNITSVNLHVDGAGQPVIFRLCGNPFIFPNPPTCAVTDGRLDISRDLTDFDLLFSGTLGVLDLDGAIDAIFAGNTYVSVVNSGNPGAQVRGNLETPVISSDVSINEGLWEINGRTQVLPGLLPNVTVRSATGVQTYSIPVRLR</sequence>
<feature type="signal peptide" evidence="1">
    <location>
        <begin position="1"/>
        <end position="26"/>
    </location>
</feature>
<dbReference type="AlphaFoldDB" id="A0A0C2HYF2"/>
<organism evidence="2 3">
    <name type="scientific">Geoalkalibacter ferrihydriticus DSM 17813</name>
    <dbReference type="NCBI Taxonomy" id="1121915"/>
    <lineage>
        <taxon>Bacteria</taxon>
        <taxon>Pseudomonadati</taxon>
        <taxon>Thermodesulfobacteriota</taxon>
        <taxon>Desulfuromonadia</taxon>
        <taxon>Desulfuromonadales</taxon>
        <taxon>Geoalkalibacteraceae</taxon>
        <taxon>Geoalkalibacter</taxon>
    </lineage>
</organism>
<feature type="chain" id="PRO_5002149958" evidence="1">
    <location>
        <begin position="27"/>
        <end position="702"/>
    </location>
</feature>
<dbReference type="RefSeq" id="WP_040096196.1">
    <property type="nucleotide sequence ID" value="NZ_JWJD01000001.1"/>
</dbReference>
<dbReference type="Proteomes" id="UP000035068">
    <property type="component" value="Unassembled WGS sequence"/>
</dbReference>
<evidence type="ECO:0000256" key="1">
    <source>
        <dbReference type="SAM" id="SignalP"/>
    </source>
</evidence>
<keyword evidence="1" id="KW-0732">Signal</keyword>
<gene>
    <name evidence="2" type="ORF">GFER_03770</name>
</gene>
<keyword evidence="3" id="KW-1185">Reference proteome</keyword>
<reference evidence="2 3" key="1">
    <citation type="submission" date="2014-12" db="EMBL/GenBank/DDBJ databases">
        <title>Genomes of Geoalkalibacter ferrihydriticus and Geoalkalibacter subterraneus, two haloalkaliphilic metal-reducing members of the Geobacteraceae.</title>
        <authorList>
            <person name="Badalamenti J.P."/>
            <person name="Torres C.I."/>
            <person name="Krajmalnik-Brown R."/>
            <person name="Bond D.R."/>
        </authorList>
    </citation>
    <scope>NUCLEOTIDE SEQUENCE [LARGE SCALE GENOMIC DNA]</scope>
    <source>
        <strain evidence="2 3">DSM 17813</strain>
    </source>
</reference>
<proteinExistence type="predicted"/>
<protein>
    <submittedName>
        <fullName evidence="2">Uncharacterized protein</fullName>
    </submittedName>
</protein>